<dbReference type="Gene3D" id="1.10.287.130">
    <property type="match status" value="1"/>
</dbReference>
<dbReference type="Gene3D" id="3.30.565.10">
    <property type="entry name" value="Histidine kinase-like ATPase, C-terminal domain"/>
    <property type="match status" value="1"/>
</dbReference>
<comment type="caution">
    <text evidence="19">The sequence shown here is derived from an EMBL/GenBank/DDBJ whole genome shotgun (WGS) entry which is preliminary data.</text>
</comment>
<feature type="coiled-coil region" evidence="14">
    <location>
        <begin position="1863"/>
        <end position="1897"/>
    </location>
</feature>
<feature type="region of interest" description="Disordered" evidence="15">
    <location>
        <begin position="43"/>
        <end position="77"/>
    </location>
</feature>
<dbReference type="GO" id="GO:0005524">
    <property type="term" value="F:ATP binding"/>
    <property type="evidence" value="ECO:0007669"/>
    <property type="project" value="UniProtKB-KW"/>
</dbReference>
<dbReference type="FunFam" id="1.10.287.130:FF:000003">
    <property type="entry name" value="Histidine kinase"/>
    <property type="match status" value="1"/>
</dbReference>
<dbReference type="CDD" id="cd16922">
    <property type="entry name" value="HATPase_EvgS-ArcB-TorS-like"/>
    <property type="match status" value="1"/>
</dbReference>
<feature type="domain" description="Histidine kinase" evidence="17">
    <location>
        <begin position="1904"/>
        <end position="2129"/>
    </location>
</feature>
<evidence type="ECO:0000256" key="3">
    <source>
        <dbReference type="ARBA" id="ARBA00012438"/>
    </source>
</evidence>
<dbReference type="EC" id="2.7.13.3" evidence="3"/>
<dbReference type="SUPFAM" id="SSF52172">
    <property type="entry name" value="CheY-like"/>
    <property type="match status" value="1"/>
</dbReference>
<feature type="compositionally biased region" description="Low complexity" evidence="15">
    <location>
        <begin position="469"/>
        <end position="482"/>
    </location>
</feature>
<dbReference type="CDD" id="cd17546">
    <property type="entry name" value="REC_hyHK_CKI1_RcsC-like"/>
    <property type="match status" value="1"/>
</dbReference>
<reference evidence="19" key="1">
    <citation type="journal article" date="2020" name="Phytopathology">
        <title>Genome sequence of the chestnut blight fungus Cryphonectria parasitica EP155: A fundamental resource for an archetypical invasive plant pathogen.</title>
        <authorList>
            <person name="Crouch J.A."/>
            <person name="Dawe A."/>
            <person name="Aerts A."/>
            <person name="Barry K."/>
            <person name="Churchill A.C.L."/>
            <person name="Grimwood J."/>
            <person name="Hillman B."/>
            <person name="Milgroom M.G."/>
            <person name="Pangilinan J."/>
            <person name="Smith M."/>
            <person name="Salamov A."/>
            <person name="Schmutz J."/>
            <person name="Yadav J."/>
            <person name="Grigoriev I.V."/>
            <person name="Nuss D."/>
        </authorList>
    </citation>
    <scope>NUCLEOTIDE SEQUENCE</scope>
    <source>
        <strain evidence="19">EP155</strain>
    </source>
</reference>
<dbReference type="Pfam" id="PF00512">
    <property type="entry name" value="HisKA"/>
    <property type="match status" value="1"/>
</dbReference>
<feature type="domain" description="Protein kinase" evidence="16">
    <location>
        <begin position="55"/>
        <end position="363"/>
    </location>
</feature>
<dbReference type="InterPro" id="IPR029016">
    <property type="entry name" value="GAF-like_dom_sf"/>
</dbReference>
<feature type="region of interest" description="Disordered" evidence="15">
    <location>
        <begin position="654"/>
        <end position="695"/>
    </location>
</feature>
<feature type="compositionally biased region" description="Polar residues" evidence="15">
    <location>
        <begin position="654"/>
        <end position="666"/>
    </location>
</feature>
<feature type="compositionally biased region" description="Polar residues" evidence="15">
    <location>
        <begin position="2145"/>
        <end position="2158"/>
    </location>
</feature>
<evidence type="ECO:0000256" key="2">
    <source>
        <dbReference type="ARBA" id="ARBA00004651"/>
    </source>
</evidence>
<gene>
    <name evidence="19" type="ORF">M406DRAFT_97468</name>
</gene>
<evidence type="ECO:0000256" key="5">
    <source>
        <dbReference type="ARBA" id="ARBA00022553"/>
    </source>
</evidence>
<dbReference type="Gene3D" id="3.40.50.2300">
    <property type="match status" value="1"/>
</dbReference>
<dbReference type="SUPFAM" id="SSF56112">
    <property type="entry name" value="Protein kinase-like (PK-like)"/>
    <property type="match status" value="1"/>
</dbReference>
<keyword evidence="9" id="KW-0418">Kinase</keyword>
<dbReference type="GeneID" id="63843497"/>
<keyword evidence="5 13" id="KW-0597">Phosphoprotein</keyword>
<feature type="compositionally biased region" description="Low complexity" evidence="15">
    <location>
        <begin position="439"/>
        <end position="452"/>
    </location>
</feature>
<keyword evidence="12" id="KW-0472">Membrane</keyword>
<evidence type="ECO:0000256" key="4">
    <source>
        <dbReference type="ARBA" id="ARBA00022475"/>
    </source>
</evidence>
<proteinExistence type="predicted"/>
<dbReference type="SUPFAM" id="SSF47384">
    <property type="entry name" value="Homodimeric domain of signal transducing histidine kinase"/>
    <property type="match status" value="1"/>
</dbReference>
<dbReference type="Gene3D" id="3.30.450.40">
    <property type="match status" value="1"/>
</dbReference>
<evidence type="ECO:0000256" key="10">
    <source>
        <dbReference type="ARBA" id="ARBA00022840"/>
    </source>
</evidence>
<evidence type="ECO:0000256" key="14">
    <source>
        <dbReference type="SAM" id="Coils"/>
    </source>
</evidence>
<evidence type="ECO:0000256" key="11">
    <source>
        <dbReference type="ARBA" id="ARBA00022989"/>
    </source>
</evidence>
<feature type="region of interest" description="Disordered" evidence="15">
    <location>
        <begin position="439"/>
        <end position="537"/>
    </location>
</feature>
<dbReference type="OrthoDB" id="60033at2759"/>
<dbReference type="InterPro" id="IPR001789">
    <property type="entry name" value="Sig_transdc_resp-reg_receiver"/>
</dbReference>
<dbReference type="InterPro" id="IPR004358">
    <property type="entry name" value="Sig_transdc_His_kin-like_C"/>
</dbReference>
<dbReference type="InterPro" id="IPR003661">
    <property type="entry name" value="HisK_dim/P_dom"/>
</dbReference>
<dbReference type="SUPFAM" id="SSF52540">
    <property type="entry name" value="P-loop containing nucleoside triphosphate hydrolases"/>
    <property type="match status" value="1"/>
</dbReference>
<accession>A0A9P4Y4A3</accession>
<dbReference type="SUPFAM" id="SSF55874">
    <property type="entry name" value="ATPase domain of HSP90 chaperone/DNA topoisomerase II/histidine kinase"/>
    <property type="match status" value="1"/>
</dbReference>
<comment type="catalytic activity">
    <reaction evidence="1">
        <text>ATP + protein L-histidine = ADP + protein N-phospho-L-histidine.</text>
        <dbReference type="EC" id="2.7.13.3"/>
    </reaction>
</comment>
<dbReference type="InterPro" id="IPR000719">
    <property type="entry name" value="Prot_kinase_dom"/>
</dbReference>
<dbReference type="InterPro" id="IPR041664">
    <property type="entry name" value="AAA_16"/>
</dbReference>
<dbReference type="GO" id="GO:0009927">
    <property type="term" value="F:histidine phosphotransfer kinase activity"/>
    <property type="evidence" value="ECO:0007669"/>
    <property type="project" value="TreeGrafter"/>
</dbReference>
<dbReference type="SUPFAM" id="SSF48452">
    <property type="entry name" value="TPR-like"/>
    <property type="match status" value="1"/>
</dbReference>
<dbReference type="PRINTS" id="PR00344">
    <property type="entry name" value="BCTRLSENSOR"/>
</dbReference>
<keyword evidence="8" id="KW-0547">Nucleotide-binding</keyword>
<evidence type="ECO:0000313" key="20">
    <source>
        <dbReference type="Proteomes" id="UP000803844"/>
    </source>
</evidence>
<keyword evidence="20" id="KW-1185">Reference proteome</keyword>
<dbReference type="InterPro" id="IPR011990">
    <property type="entry name" value="TPR-like_helical_dom_sf"/>
</dbReference>
<dbReference type="GO" id="GO:0005886">
    <property type="term" value="C:plasma membrane"/>
    <property type="evidence" value="ECO:0007669"/>
    <property type="project" value="UniProtKB-SubCell"/>
</dbReference>
<comment type="subcellular location">
    <subcellularLocation>
        <location evidence="2">Cell membrane</location>
        <topology evidence="2">Multi-pass membrane protein</topology>
    </subcellularLocation>
</comment>
<evidence type="ECO:0000259" key="18">
    <source>
        <dbReference type="PROSITE" id="PS50110"/>
    </source>
</evidence>
<evidence type="ECO:0000256" key="13">
    <source>
        <dbReference type="PROSITE-ProRule" id="PRU00169"/>
    </source>
</evidence>
<dbReference type="SMART" id="SM00388">
    <property type="entry name" value="HisKA"/>
    <property type="match status" value="1"/>
</dbReference>
<dbReference type="Proteomes" id="UP000803844">
    <property type="component" value="Unassembled WGS sequence"/>
</dbReference>
<evidence type="ECO:0000259" key="16">
    <source>
        <dbReference type="PROSITE" id="PS50011"/>
    </source>
</evidence>
<keyword evidence="7" id="KW-0812">Transmembrane</keyword>
<dbReference type="FunFam" id="1.10.510.10:FF:000579">
    <property type="entry name" value="Sensor histidine kinase/response regulator, putative"/>
    <property type="match status" value="1"/>
</dbReference>
<dbReference type="InterPro" id="IPR005467">
    <property type="entry name" value="His_kinase_dom"/>
</dbReference>
<evidence type="ECO:0000259" key="17">
    <source>
        <dbReference type="PROSITE" id="PS50109"/>
    </source>
</evidence>
<evidence type="ECO:0000256" key="7">
    <source>
        <dbReference type="ARBA" id="ARBA00022692"/>
    </source>
</evidence>
<dbReference type="InterPro" id="IPR003594">
    <property type="entry name" value="HATPase_dom"/>
</dbReference>
<dbReference type="CDD" id="cd00082">
    <property type="entry name" value="HisKA"/>
    <property type="match status" value="1"/>
</dbReference>
<dbReference type="PANTHER" id="PTHR43047">
    <property type="entry name" value="TWO-COMPONENT HISTIDINE PROTEIN KINASE"/>
    <property type="match status" value="1"/>
</dbReference>
<feature type="compositionally biased region" description="Polar residues" evidence="15">
    <location>
        <begin position="505"/>
        <end position="515"/>
    </location>
</feature>
<dbReference type="Pfam" id="PF02518">
    <property type="entry name" value="HATPase_c"/>
    <property type="match status" value="1"/>
</dbReference>
<dbReference type="Gene3D" id="1.10.510.10">
    <property type="entry name" value="Transferase(Phosphotransferase) domain 1"/>
    <property type="match status" value="1"/>
</dbReference>
<evidence type="ECO:0000256" key="1">
    <source>
        <dbReference type="ARBA" id="ARBA00000085"/>
    </source>
</evidence>
<dbReference type="Pfam" id="PF13185">
    <property type="entry name" value="GAF_2"/>
    <property type="match status" value="1"/>
</dbReference>
<protein>
    <recommendedName>
        <fullName evidence="3">histidine kinase</fullName>
        <ecNumber evidence="3">2.7.13.3</ecNumber>
    </recommendedName>
</protein>
<dbReference type="InterPro" id="IPR027417">
    <property type="entry name" value="P-loop_NTPase"/>
</dbReference>
<dbReference type="RefSeq" id="XP_040777068.1">
    <property type="nucleotide sequence ID" value="XM_040926368.1"/>
</dbReference>
<keyword evidence="10" id="KW-0067">ATP-binding</keyword>
<dbReference type="PROSITE" id="PS50109">
    <property type="entry name" value="HIS_KIN"/>
    <property type="match status" value="1"/>
</dbReference>
<dbReference type="PROSITE" id="PS50011">
    <property type="entry name" value="PROTEIN_KINASE_DOM"/>
    <property type="match status" value="1"/>
</dbReference>
<feature type="modified residue" description="4-aspartylphosphate" evidence="13">
    <location>
        <position position="2230"/>
    </location>
</feature>
<feature type="compositionally biased region" description="Low complexity" evidence="15">
    <location>
        <begin position="680"/>
        <end position="693"/>
    </location>
</feature>
<evidence type="ECO:0000256" key="15">
    <source>
        <dbReference type="SAM" id="MobiDB-lite"/>
    </source>
</evidence>
<dbReference type="FunFam" id="3.30.565.10:FF:000010">
    <property type="entry name" value="Sensor histidine kinase RcsC"/>
    <property type="match status" value="1"/>
</dbReference>
<dbReference type="SMART" id="SM00387">
    <property type="entry name" value="HATPase_c"/>
    <property type="match status" value="1"/>
</dbReference>
<dbReference type="SMART" id="SM00448">
    <property type="entry name" value="REC"/>
    <property type="match status" value="1"/>
</dbReference>
<dbReference type="Pfam" id="PF13191">
    <property type="entry name" value="AAA_16"/>
    <property type="match status" value="1"/>
</dbReference>
<keyword evidence="11" id="KW-1133">Transmembrane helix</keyword>
<feature type="compositionally biased region" description="Polar residues" evidence="15">
    <location>
        <begin position="525"/>
        <end position="537"/>
    </location>
</feature>
<dbReference type="Pfam" id="PF00072">
    <property type="entry name" value="Response_reg"/>
    <property type="match status" value="1"/>
</dbReference>
<organism evidence="19 20">
    <name type="scientific">Cryphonectria parasitica (strain ATCC 38755 / EP155)</name>
    <dbReference type="NCBI Taxonomy" id="660469"/>
    <lineage>
        <taxon>Eukaryota</taxon>
        <taxon>Fungi</taxon>
        <taxon>Dikarya</taxon>
        <taxon>Ascomycota</taxon>
        <taxon>Pezizomycotina</taxon>
        <taxon>Sordariomycetes</taxon>
        <taxon>Sordariomycetidae</taxon>
        <taxon>Diaporthales</taxon>
        <taxon>Cryphonectriaceae</taxon>
        <taxon>Cryphonectria-Endothia species complex</taxon>
        <taxon>Cryphonectria</taxon>
    </lineage>
</organism>
<dbReference type="InterPro" id="IPR011009">
    <property type="entry name" value="Kinase-like_dom_sf"/>
</dbReference>
<dbReference type="InterPro" id="IPR011006">
    <property type="entry name" value="CheY-like_superfamily"/>
</dbReference>
<evidence type="ECO:0000256" key="6">
    <source>
        <dbReference type="ARBA" id="ARBA00022679"/>
    </source>
</evidence>
<dbReference type="PROSITE" id="PS50110">
    <property type="entry name" value="RESPONSE_REGULATORY"/>
    <property type="match status" value="1"/>
</dbReference>
<dbReference type="InterPro" id="IPR036097">
    <property type="entry name" value="HisK_dim/P_sf"/>
</dbReference>
<dbReference type="GO" id="GO:0000155">
    <property type="term" value="F:phosphorelay sensor kinase activity"/>
    <property type="evidence" value="ECO:0007669"/>
    <property type="project" value="InterPro"/>
</dbReference>
<dbReference type="SUPFAM" id="SSF55781">
    <property type="entry name" value="GAF domain-like"/>
    <property type="match status" value="1"/>
</dbReference>
<dbReference type="EMBL" id="MU032347">
    <property type="protein sequence ID" value="KAF3766107.1"/>
    <property type="molecule type" value="Genomic_DNA"/>
</dbReference>
<evidence type="ECO:0000256" key="12">
    <source>
        <dbReference type="ARBA" id="ARBA00023136"/>
    </source>
</evidence>
<name>A0A9P4Y4A3_CRYP1</name>
<evidence type="ECO:0000256" key="9">
    <source>
        <dbReference type="ARBA" id="ARBA00022777"/>
    </source>
</evidence>
<dbReference type="InterPro" id="IPR036890">
    <property type="entry name" value="HATPase_C_sf"/>
</dbReference>
<keyword evidence="14" id="KW-0175">Coiled coil</keyword>
<keyword evidence="4" id="KW-1003">Cell membrane</keyword>
<evidence type="ECO:0000256" key="8">
    <source>
        <dbReference type="ARBA" id="ARBA00022741"/>
    </source>
</evidence>
<feature type="domain" description="Response regulatory" evidence="18">
    <location>
        <begin position="2175"/>
        <end position="2299"/>
    </location>
</feature>
<dbReference type="InterPro" id="IPR003018">
    <property type="entry name" value="GAF"/>
</dbReference>
<dbReference type="FunFam" id="3.30.450.40:FF:000044">
    <property type="entry name" value="Putative sensor histidine kinase/response regulator"/>
    <property type="match status" value="1"/>
</dbReference>
<dbReference type="FunFam" id="3.40.50.2300:FF:000285">
    <property type="entry name" value="Putative sensor histidine kinase/response regulator"/>
    <property type="match status" value="1"/>
</dbReference>
<dbReference type="PANTHER" id="PTHR43047:SF46">
    <property type="entry name" value="HISTIDINE KINASE_RESPONSE REGULATOR, PUTATIVE (AFU_ORTHOLOGUE AFUA_3G12550)-RELATED"/>
    <property type="match status" value="1"/>
</dbReference>
<evidence type="ECO:0000313" key="19">
    <source>
        <dbReference type="EMBL" id="KAF3766107.1"/>
    </source>
</evidence>
<sequence>MDGSAIQDDLLDSALDPPPRIFERLSQIAGYSWDETIPPTHSSYDNCSTRVSPSEPPPSSYSNGSFSEASAGGDDSSVGAVVEQPVIAKVSYHVLREERVFHIMKNLVATADPNQEHIPQPLDLVRLAPAPGDRAQIIVAIYHSPGHNLLPKIMDMGPAFYNARKVEDKWVADIRDPRLETPISLNLFLDFAIGATQCLEMIHHGVGVIHGEIRGDSFHFNEETSKVKLVTVGSGLRSFEHGLTSTGWSSLSKEIGAKNKLLYISPEQTGRMPAEPDARTDIYSLGVLFWILLTQSPIFDGDTPLDIVQGVLGKRIPNVSTIRLDVPDVLGRVIQKCTAKNVGDRYHSISGLRYDLVKVQEFLCDGNWQALKEWRIASRDVSSFFLLPSIMIGRQKERAELLKVIERVAKSHAMTQQGQPNRFSDASGLSNELLDAADLSASDGGSSEAGGNRQSGSYTATIGSDPRSRSSVIPSSVYSTDSPGLSGDLITPSRTSAKPWDRHQSISLETRSLVNSLGEERESRYTPTTDSSSSLSRQLGNAKFRRRGHCEVVTIEGAGGLGKTCLVQSVLADSRRSGYCATAKFDTARRTAFGPLLKLLSSLFRQVWGERNTETPFHQALKQYIRPAWPMLHQVLNLPEFLIGPVDTSIARSMSNASGPSVQARNRASGVVKRRGSSPGGTSTPPSSSYRGSVVSTTSSQDFLRTGASTKSIRMMNTFLDVLRMFAHHKFVCFVLEDLHFADDESLELITQIISARLKMVIVMTYRPEELSPQKVQSIISPPDFEDQPRGPIVTRIPLSPLGEDEIIQYVSATLSKPKEDILPLALVIQSKSGGNPFYIREMLSACHSKRCIFYDYKSSQWVYDLDKLFEEFQGEQNYDVLDTNFITRRLSELPEASKCLLGWAALLGHSFSFDLICHLLRGECQDACALSPSEHIHRPYKQQEAVAGLQAAIQALVIVPSETDDRFRFAHDRYIQAASQLKLCDARKMHFVIAQVLMKYYLEDGKMKENIASHICESVDIIRQRVQVRRPYRQLLFDCAKVSTERGARPTAAKFYTNAVALLQTNPWDDGIEDVSYEETSQLYLRAAECYLYMGNHGAANALLGTIFMSARTAFDKAPASVLQARIFSQAGDAEEALRCLVQCLKDLDVPFDEHPTWEKCDAEFERVIVEIRSLERNEIVNPPHTDDPNLASIGAVLADAISAAWWSDCVMFFHLSLVMVDVHLSRGAFPSSGMAFLHIAMVALSRFSMAELAIELGSISLDLLDKYRDAFSMARGYMLYSFLVGHAQMPLSVAVSQVEAAVEYATVAGDRTSTILSFGMLGQLKFFASENCADLEAFCQYGCEDVPYWHQDTRGGTLLIALRQVCRALQGKTRVAIAEQVMDDTQNSHNSAAYKSWLDANTKNGQRSVTWYETLEMIPLFLFGHYDRAVQMGKRCVANEQLLWSARNTRSVMLFYGLSLAGLIFHRLDDPRNQKNDMDEEIKATVETLEFLRRRILDWETVSNINYLPWDHFLEAQILELKHDTGQAVRVYEDALDHASEQSLAFEEAVGNYLMAGLFIRRGARRSAKSALMEAVGLFRAMSATGLAERIEEDHHLLLHGPTRNPRTVDAIVQTDFAGDPLTVQYRAVDGEAEVPPQPALASISELEESRIGAWRGSMHPPEAGAGLPSLDMIDLHAILVSSQVISSILEVQELLKTMCDVILQTCGGTATLAAIIVDDSDQWCVAASGDPERGAQAHKPAVPLSSSQHMVPENVILYCTRFREAVWSPDINSDERFGVSEQWLQKNPTGRAIIAYPISHGTGPLLGCLYLEGSPGSFTDRNVTVTQLLVNQIGISYSNALSLKAIEKVSSENASMIEAQKRALLQAQEAETKAKAAEAQARRNEKRAEEAAKAKSIFLANVSHELRTPLNGVIGNSELLKDSNLSKEQLEMADSIRVSADLLLTVINDILDFSKMEADKMKLYITAFNPEEMVREVVRAQSYSNREKTKRQNVSIVRDINLPPMLIYGDPIRLHQVLGNLISNSLKFTEDGSVTIGARLESETSERATLTFWVKDTGIGISPEQKAKLFQPFSQADTSTARKYGGSGLGLSICKSLIETMMKGEIELESEQNVGTTAWFTVTFDKAKPNVAAGDPRGLPDSFSQRSSDNVNREASPNPYLDLSVIPKDELRVCIAEDNAINQKIAIQYVQRLGYTKVDAYDNGLKAVEGLRQKAKEGQPYHIILMDVQMPVMDGYNATRLLRKDPIEAVRKILVIAMTASAIQGDREKCLAAGMNDVLSSEAGALGRAQEEVGDLYQSRGKEA</sequence>
<keyword evidence="6" id="KW-0808">Transferase</keyword>
<feature type="region of interest" description="Disordered" evidence="15">
    <location>
        <begin position="2134"/>
        <end position="2158"/>
    </location>
</feature>